<evidence type="ECO:0008006" key="5">
    <source>
        <dbReference type="Google" id="ProtNLM"/>
    </source>
</evidence>
<evidence type="ECO:0000256" key="2">
    <source>
        <dbReference type="SAM" id="SignalP"/>
    </source>
</evidence>
<feature type="compositionally biased region" description="Low complexity" evidence="1">
    <location>
        <begin position="46"/>
        <end position="61"/>
    </location>
</feature>
<dbReference type="RefSeq" id="WP_237244717.1">
    <property type="nucleotide sequence ID" value="NZ_CP012672.1"/>
</dbReference>
<name>A0A4P2R3K3_SORCE</name>
<feature type="compositionally biased region" description="Gly residues" evidence="1">
    <location>
        <begin position="542"/>
        <end position="551"/>
    </location>
</feature>
<dbReference type="AlphaFoldDB" id="A0A4P2R3K3"/>
<feature type="region of interest" description="Disordered" evidence="1">
    <location>
        <begin position="484"/>
        <end position="551"/>
    </location>
</feature>
<sequence>MIQPNARAAAARGPAAARAAAASAAAALIGAALVGTAALAGCAQPAAPAAPPRAQASDAARPAPPVAPPPAGGADPVGQGELDDDAARLTQDEVARVLARVAKARGLPVLREVRSRVLTRGEILARVRAHVEREIPDGVLDHQREVLAALDLIPADYDFTAGMYRLLEGRIAGFYEPEDATMYLVDDLSETEAEETLAHELVHALQDQSFSLGKLLRFKAGDSDRLAATHALVEGEAMSAMFDVLVGSAFQMDESTLRKLVAMSTALSSVGDTPLVLQESLGAPYTDGFAFVQALRRDGGWASVDAVWRALPETTEQLLHPEKLAAREPAVEVAVPTAAALGPGFRVVFDDVMGEQALRITFAAYGHREAAIGAAAGWGGDRYAVVQRDDPQDPTRRAFALAWRLRFDRAADAAEAGKVLERRFGKACQQRASLGPLAWTARGSDVAIVAGPYERRGGGEVSAAGTCAGAKTWLAEVLKGGVGEKAGGAAGTGERRRGTGDGSRGSAREGRGRGDGGETQMWRWRSAGMRAGRGQGRPTDGRCGGAARGRR</sequence>
<gene>
    <name evidence="3" type="ORF">SOCE836_098390</name>
</gene>
<reference evidence="3 4" key="1">
    <citation type="submission" date="2015-09" db="EMBL/GenBank/DDBJ databases">
        <title>Sorangium comparison.</title>
        <authorList>
            <person name="Zaburannyi N."/>
            <person name="Bunk B."/>
            <person name="Overmann J."/>
            <person name="Mueller R."/>
        </authorList>
    </citation>
    <scope>NUCLEOTIDE SEQUENCE [LARGE SCALE GENOMIC DNA]</scope>
    <source>
        <strain evidence="3 4">So ce836</strain>
    </source>
</reference>
<feature type="region of interest" description="Disordered" evidence="1">
    <location>
        <begin position="46"/>
        <end position="82"/>
    </location>
</feature>
<dbReference type="EMBL" id="CP012672">
    <property type="protein sequence ID" value="AUX37610.1"/>
    <property type="molecule type" value="Genomic_DNA"/>
</dbReference>
<evidence type="ECO:0000313" key="3">
    <source>
        <dbReference type="EMBL" id="AUX37610.1"/>
    </source>
</evidence>
<proteinExistence type="predicted"/>
<organism evidence="3 4">
    <name type="scientific">Sorangium cellulosum</name>
    <name type="common">Polyangium cellulosum</name>
    <dbReference type="NCBI Taxonomy" id="56"/>
    <lineage>
        <taxon>Bacteria</taxon>
        <taxon>Pseudomonadati</taxon>
        <taxon>Myxococcota</taxon>
        <taxon>Polyangia</taxon>
        <taxon>Polyangiales</taxon>
        <taxon>Polyangiaceae</taxon>
        <taxon>Sorangium</taxon>
    </lineage>
</organism>
<feature type="compositionally biased region" description="Pro residues" evidence="1">
    <location>
        <begin position="62"/>
        <end position="71"/>
    </location>
</feature>
<keyword evidence="2" id="KW-0732">Signal</keyword>
<feature type="signal peptide" evidence="2">
    <location>
        <begin position="1"/>
        <end position="40"/>
    </location>
</feature>
<evidence type="ECO:0000256" key="1">
    <source>
        <dbReference type="SAM" id="MobiDB-lite"/>
    </source>
</evidence>
<evidence type="ECO:0000313" key="4">
    <source>
        <dbReference type="Proteomes" id="UP000295497"/>
    </source>
</evidence>
<feature type="compositionally biased region" description="Basic and acidic residues" evidence="1">
    <location>
        <begin position="506"/>
        <end position="516"/>
    </location>
</feature>
<dbReference type="Proteomes" id="UP000295497">
    <property type="component" value="Chromosome"/>
</dbReference>
<accession>A0A4P2R3K3</accession>
<feature type="chain" id="PRO_5020390312" description="Secreted protein" evidence="2">
    <location>
        <begin position="41"/>
        <end position="551"/>
    </location>
</feature>
<protein>
    <recommendedName>
        <fullName evidence="5">Secreted protein</fullName>
    </recommendedName>
</protein>